<feature type="compositionally biased region" description="Polar residues" evidence="10">
    <location>
        <begin position="637"/>
        <end position="650"/>
    </location>
</feature>
<feature type="domain" description="ABC transmembrane type-1" evidence="13">
    <location>
        <begin position="55"/>
        <end position="345"/>
    </location>
</feature>
<evidence type="ECO:0000313" key="14">
    <source>
        <dbReference type="EMBL" id="RSL48463.1"/>
    </source>
</evidence>
<feature type="transmembrane region" description="Helical" evidence="11">
    <location>
        <begin position="178"/>
        <end position="197"/>
    </location>
</feature>
<feature type="transmembrane region" description="Helical" evidence="11">
    <location>
        <begin position="960"/>
        <end position="985"/>
    </location>
</feature>
<feature type="transmembrane region" description="Helical" evidence="11">
    <location>
        <begin position="51"/>
        <end position="75"/>
    </location>
</feature>
<evidence type="ECO:0000256" key="8">
    <source>
        <dbReference type="ARBA" id="ARBA00022989"/>
    </source>
</evidence>
<dbReference type="CDD" id="cd18578">
    <property type="entry name" value="ABC_6TM_Pgp_ABCB1_D2_like"/>
    <property type="match status" value="1"/>
</dbReference>
<reference evidence="14 15" key="1">
    <citation type="submission" date="2017-06" db="EMBL/GenBank/DDBJ databases">
        <title>Comparative genomic analysis of Ambrosia Fusariam Clade fungi.</title>
        <authorList>
            <person name="Stajich J.E."/>
            <person name="Carrillo J."/>
            <person name="Kijimoto T."/>
            <person name="Eskalen A."/>
            <person name="O'Donnell K."/>
            <person name="Kasson M."/>
        </authorList>
    </citation>
    <scope>NUCLEOTIDE SEQUENCE [LARGE SCALE GENOMIC DNA]</scope>
    <source>
        <strain evidence="14 15">NRRL62584</strain>
    </source>
</reference>
<feature type="transmembrane region" description="Helical" evidence="11">
    <location>
        <begin position="698"/>
        <end position="721"/>
    </location>
</feature>
<dbReference type="InterPro" id="IPR003593">
    <property type="entry name" value="AAA+_ATPase"/>
</dbReference>
<comment type="similarity">
    <text evidence="2">Belongs to the ABC transporter superfamily. ABCB family. Multidrug resistance exporter (TC 3.A.1.201) subfamily.</text>
</comment>
<dbReference type="STRING" id="1325734.A0A428P605"/>
<feature type="transmembrane region" description="Helical" evidence="11">
    <location>
        <begin position="822"/>
        <end position="840"/>
    </location>
</feature>
<dbReference type="GO" id="GO:0015421">
    <property type="term" value="F:ABC-type oligopeptide transporter activity"/>
    <property type="evidence" value="ECO:0007669"/>
    <property type="project" value="TreeGrafter"/>
</dbReference>
<keyword evidence="9 11" id="KW-0472">Membrane</keyword>
<dbReference type="Gene3D" id="3.40.50.300">
    <property type="entry name" value="P-loop containing nucleotide triphosphate hydrolases"/>
    <property type="match status" value="2"/>
</dbReference>
<dbReference type="AlphaFoldDB" id="A0A428P605"/>
<keyword evidence="7" id="KW-0067">ATP-binding</keyword>
<feature type="transmembrane region" description="Helical" evidence="11">
    <location>
        <begin position="281"/>
        <end position="303"/>
    </location>
</feature>
<feature type="transmembrane region" description="Helical" evidence="11">
    <location>
        <begin position="203"/>
        <end position="225"/>
    </location>
</feature>
<feature type="domain" description="ABC transporter" evidence="12">
    <location>
        <begin position="383"/>
        <end position="626"/>
    </location>
</feature>
<dbReference type="OrthoDB" id="6500128at2759"/>
<evidence type="ECO:0000256" key="10">
    <source>
        <dbReference type="SAM" id="MobiDB-lite"/>
    </source>
</evidence>
<dbReference type="GO" id="GO:0005743">
    <property type="term" value="C:mitochondrial inner membrane"/>
    <property type="evidence" value="ECO:0007669"/>
    <property type="project" value="TreeGrafter"/>
</dbReference>
<dbReference type="CDD" id="cd18577">
    <property type="entry name" value="ABC_6TM_Pgp_ABCB1_D1_like"/>
    <property type="match status" value="1"/>
</dbReference>
<dbReference type="PANTHER" id="PTHR43394">
    <property type="entry name" value="ATP-DEPENDENT PERMEASE MDL1, MITOCHONDRIAL"/>
    <property type="match status" value="1"/>
</dbReference>
<keyword evidence="8 11" id="KW-1133">Transmembrane helix</keyword>
<dbReference type="GO" id="GO:0016887">
    <property type="term" value="F:ATP hydrolysis activity"/>
    <property type="evidence" value="ECO:0007669"/>
    <property type="project" value="InterPro"/>
</dbReference>
<evidence type="ECO:0000259" key="12">
    <source>
        <dbReference type="PROSITE" id="PS50893"/>
    </source>
</evidence>
<feature type="domain" description="ABC transmembrane type-1" evidence="13">
    <location>
        <begin position="700"/>
        <end position="989"/>
    </location>
</feature>
<proteinExistence type="inferred from homology"/>
<gene>
    <name evidence="14" type="ORF">CEP54_012905</name>
</gene>
<keyword evidence="6" id="KW-0547">Nucleotide-binding</keyword>
<dbReference type="SUPFAM" id="SSF90123">
    <property type="entry name" value="ABC transporter transmembrane region"/>
    <property type="match status" value="2"/>
</dbReference>
<dbReference type="GO" id="GO:0005524">
    <property type="term" value="F:ATP binding"/>
    <property type="evidence" value="ECO:0007669"/>
    <property type="project" value="UniProtKB-KW"/>
</dbReference>
<dbReference type="InterPro" id="IPR011527">
    <property type="entry name" value="ABC1_TM_dom"/>
</dbReference>
<keyword evidence="3" id="KW-0813">Transport</keyword>
<evidence type="ECO:0000256" key="4">
    <source>
        <dbReference type="ARBA" id="ARBA00022692"/>
    </source>
</evidence>
<sequence length="1274" mass="138147">MDTNKTARATDEPISSIEDESLEEKLKLQTETPNVDVGFKDLFRYATLKDLLILAFCTVAAITAGAILPCFPLLFGDMAGLFQSISLQEMPRSEFDRILTQKSLTLVYLGVGAYVATYISTVGFMGVGERLTRTIRQQYFRALLRQNMAFFDNVGPGMLSSRISLDCQNIQEGVSEKVAFVITALATLVSAYVIGFIKYWKLTLVASSILVGIIVTSSVCTRFIIKYQGKSMANYSIAGGLAEEVISSIRTVKALGVRDVFASKFESHLVSVETWGRKAQICVAVLIAIVTTMTFMSHALTFWTGSIFIGRGEAGLSDVITVAFAILIGSHVLGGIAPHIPAFAGAVAAASKVYSVIDRESPLDPTSEEGVKLDQMSGSIDFVNVKHIYPARPQQIIMDGVNLHIPAGKTTAIVGPSGSGKSTVISLIERFYSPISGQVVCDGKDISTLNLRWFRQKLALVAQEPVLFGASIFDNIAMGALDILDRNEEKAQSLESRVHEAAKQANAHNFITNLPKGYDTKLGEGGSQLSGGQKQRIAIARALIRNPAVLLLDEATSALDSESEQTVKEAIQSASIGRTTIVVSHRLSTITYADNIIVLSEGKVVEQGTHAELQSLNGVYSKLFEAQQLEEHPSGHGVSSTAPESEQDQQLSRHKDKTGQIPEAVLLDQEGQKAQDAKTSLWSLVSLTASFNRPEAKLLALGLTFSILAGCGGPTLAFLLAKAINELSKSDTMISSMREGANFWCLMMFVVGLIHVFNLTIQGVSFAICSERLIYRARSTLFRSIIEKDVLFFDRDENKTGALTSLLGVEAKSLSGVSGSTLGTIFMSCTTLIASMAIALAIGWKVALVCISTIPVLLGCGFYRVWMIAKFAQRSHEAHKQSSAYASEAVMSARTIAALATEEQFVHHYEQHLKAQERKSFVSILKSSVPYAASQSFAFFCVALAFWYGGQRIADGEYSIFQFFACFAEIIFGSQAAGLVFSFATDIGKAKKAARTFHTMLQKMATIDGSEGDNTTHLPEKCEGKIEFDNIHFTYPNRPGHPILNGLSFAVQPGEHIALVGSSGCGKSTCFALLERLYDPDSGILKIDGQDIREFDVAEYRRALAYVSQEPTIYSGTIRDNITLGCGPDETDDAIIQACRDANIYDFISSLPDGLATTVGNRGVMLSGGQKQRIAIARALIRNPRVLLLDEATSALDSASEKLVQDALEKASRGRTTISVAHRLSFVRNADRIHVIEKGQVVESGTHAKLMRMGARYYSLVRAQALEVGSGEIS</sequence>
<dbReference type="InterPro" id="IPR027417">
    <property type="entry name" value="P-loop_NTPase"/>
</dbReference>
<feature type="transmembrane region" description="Helical" evidence="11">
    <location>
        <begin position="928"/>
        <end position="948"/>
    </location>
</feature>
<evidence type="ECO:0000256" key="1">
    <source>
        <dbReference type="ARBA" id="ARBA00004141"/>
    </source>
</evidence>
<feature type="region of interest" description="Disordered" evidence="10">
    <location>
        <begin position="631"/>
        <end position="655"/>
    </location>
</feature>
<evidence type="ECO:0000313" key="15">
    <source>
        <dbReference type="Proteomes" id="UP000288168"/>
    </source>
</evidence>
<name>A0A428P605_9HYPO</name>
<feature type="domain" description="ABC transporter" evidence="12">
    <location>
        <begin position="1026"/>
        <end position="1263"/>
    </location>
</feature>
<dbReference type="PANTHER" id="PTHR43394:SF11">
    <property type="entry name" value="ATP-BINDING CASSETTE TRANSPORTER"/>
    <property type="match status" value="1"/>
</dbReference>
<dbReference type="Pfam" id="PF00664">
    <property type="entry name" value="ABC_membrane"/>
    <property type="match status" value="2"/>
</dbReference>
<organism evidence="14 15">
    <name type="scientific">Fusarium duplospermum</name>
    <dbReference type="NCBI Taxonomy" id="1325734"/>
    <lineage>
        <taxon>Eukaryota</taxon>
        <taxon>Fungi</taxon>
        <taxon>Dikarya</taxon>
        <taxon>Ascomycota</taxon>
        <taxon>Pezizomycotina</taxon>
        <taxon>Sordariomycetes</taxon>
        <taxon>Hypocreomycetidae</taxon>
        <taxon>Hypocreales</taxon>
        <taxon>Nectriaceae</taxon>
        <taxon>Fusarium</taxon>
        <taxon>Fusarium solani species complex</taxon>
    </lineage>
</organism>
<keyword evidence="4 11" id="KW-0812">Transmembrane</keyword>
<feature type="transmembrane region" description="Helical" evidence="11">
    <location>
        <begin position="106"/>
        <end position="127"/>
    </location>
</feature>
<evidence type="ECO:0000259" key="13">
    <source>
        <dbReference type="PROSITE" id="PS50929"/>
    </source>
</evidence>
<dbReference type="EMBL" id="NKCI01000196">
    <property type="protein sequence ID" value="RSL48463.1"/>
    <property type="molecule type" value="Genomic_DNA"/>
</dbReference>
<dbReference type="FunFam" id="3.40.50.300:FF:000916">
    <property type="entry name" value="ABC transporter B family member 9"/>
    <property type="match status" value="1"/>
</dbReference>
<dbReference type="Pfam" id="PF00005">
    <property type="entry name" value="ABC_tran"/>
    <property type="match status" value="2"/>
</dbReference>
<dbReference type="SUPFAM" id="SSF52540">
    <property type="entry name" value="P-loop containing nucleoside triphosphate hydrolases"/>
    <property type="match status" value="2"/>
</dbReference>
<protein>
    <submittedName>
        <fullName evidence="14">Uncharacterized protein</fullName>
    </submittedName>
</protein>
<dbReference type="CDD" id="cd03249">
    <property type="entry name" value="ABC_MTABC3_MDL1_MDL2"/>
    <property type="match status" value="2"/>
</dbReference>
<evidence type="ECO:0000256" key="5">
    <source>
        <dbReference type="ARBA" id="ARBA00022737"/>
    </source>
</evidence>
<dbReference type="InterPro" id="IPR039421">
    <property type="entry name" value="Type_1_exporter"/>
</dbReference>
<evidence type="ECO:0000256" key="3">
    <source>
        <dbReference type="ARBA" id="ARBA00022448"/>
    </source>
</evidence>
<dbReference type="InterPro" id="IPR036640">
    <property type="entry name" value="ABC1_TM_sf"/>
</dbReference>
<evidence type="ECO:0000256" key="2">
    <source>
        <dbReference type="ARBA" id="ARBA00007577"/>
    </source>
</evidence>
<evidence type="ECO:0000256" key="6">
    <source>
        <dbReference type="ARBA" id="ARBA00022741"/>
    </source>
</evidence>
<evidence type="ECO:0000256" key="7">
    <source>
        <dbReference type="ARBA" id="ARBA00022840"/>
    </source>
</evidence>
<dbReference type="PROSITE" id="PS50893">
    <property type="entry name" value="ABC_TRANSPORTER_2"/>
    <property type="match status" value="2"/>
</dbReference>
<feature type="transmembrane region" description="Helical" evidence="11">
    <location>
        <begin position="846"/>
        <end position="866"/>
    </location>
</feature>
<dbReference type="Gene3D" id="1.20.1560.10">
    <property type="entry name" value="ABC transporter type 1, transmembrane domain"/>
    <property type="match status" value="1"/>
</dbReference>
<comment type="caution">
    <text evidence="14">The sequence shown here is derived from an EMBL/GenBank/DDBJ whole genome shotgun (WGS) entry which is preliminary data.</text>
</comment>
<comment type="subcellular location">
    <subcellularLocation>
        <location evidence="1">Membrane</location>
        <topology evidence="1">Multi-pass membrane protein</topology>
    </subcellularLocation>
</comment>
<feature type="transmembrane region" description="Helical" evidence="11">
    <location>
        <begin position="741"/>
        <end position="769"/>
    </location>
</feature>
<dbReference type="InterPro" id="IPR003439">
    <property type="entry name" value="ABC_transporter-like_ATP-bd"/>
</dbReference>
<dbReference type="PROSITE" id="PS00211">
    <property type="entry name" value="ABC_TRANSPORTER_1"/>
    <property type="match status" value="2"/>
</dbReference>
<keyword evidence="5" id="KW-0677">Repeat</keyword>
<dbReference type="FunFam" id="3.40.50.300:FF:000251">
    <property type="entry name" value="ABC transporter B family member 19"/>
    <property type="match status" value="1"/>
</dbReference>
<keyword evidence="15" id="KW-1185">Reference proteome</keyword>
<dbReference type="Proteomes" id="UP000288168">
    <property type="component" value="Unassembled WGS sequence"/>
</dbReference>
<dbReference type="PROSITE" id="PS50929">
    <property type="entry name" value="ABC_TM1F"/>
    <property type="match status" value="2"/>
</dbReference>
<dbReference type="InterPro" id="IPR017871">
    <property type="entry name" value="ABC_transporter-like_CS"/>
</dbReference>
<dbReference type="GO" id="GO:0090374">
    <property type="term" value="P:oligopeptide export from mitochondrion"/>
    <property type="evidence" value="ECO:0007669"/>
    <property type="project" value="TreeGrafter"/>
</dbReference>
<evidence type="ECO:0000256" key="11">
    <source>
        <dbReference type="SAM" id="Phobius"/>
    </source>
</evidence>
<dbReference type="SMART" id="SM00382">
    <property type="entry name" value="AAA"/>
    <property type="match status" value="2"/>
</dbReference>
<accession>A0A428P605</accession>
<evidence type="ECO:0000256" key="9">
    <source>
        <dbReference type="ARBA" id="ARBA00023136"/>
    </source>
</evidence>